<organism evidence="3 4">
    <name type="scientific">Flavobacterium capsici</name>
    <dbReference type="NCBI Taxonomy" id="3075618"/>
    <lineage>
        <taxon>Bacteria</taxon>
        <taxon>Pseudomonadati</taxon>
        <taxon>Bacteroidota</taxon>
        <taxon>Flavobacteriia</taxon>
        <taxon>Flavobacteriales</taxon>
        <taxon>Flavobacteriaceae</taxon>
        <taxon>Flavobacterium</taxon>
    </lineage>
</organism>
<evidence type="ECO:0000313" key="2">
    <source>
        <dbReference type="EMBL" id="WNM18141.1"/>
    </source>
</evidence>
<feature type="transmembrane region" description="Helical" evidence="1">
    <location>
        <begin position="26"/>
        <end position="49"/>
    </location>
</feature>
<evidence type="ECO:0000313" key="4">
    <source>
        <dbReference type="Proteomes" id="UP001304515"/>
    </source>
</evidence>
<dbReference type="EMBL" id="CP134890">
    <property type="protein sequence ID" value="WNM22193.1"/>
    <property type="molecule type" value="Genomic_DNA"/>
</dbReference>
<dbReference type="Proteomes" id="UP001304515">
    <property type="component" value="Chromosome"/>
</dbReference>
<sequence length="164" mass="18487">MEEQNKIELNELAMDSLRTSAKWSTFLAIIGFIGIGFMLIAALFVGTAFSAMSNQPELQGLEGMEGMQEMQNMNPVFGIMKYMPILYVLIAVIYFFPVYYLFKYASGMKKALNFRNSEMVADALTYLKSHHKFLGIMTIVVISLYILFMIGMVLFAASMASSMM</sequence>
<protein>
    <submittedName>
        <fullName evidence="3">DUF5362 family protein</fullName>
    </submittedName>
</protein>
<keyword evidence="1" id="KW-0812">Transmembrane</keyword>
<dbReference type="Pfam" id="PF17319">
    <property type="entry name" value="DUF5362"/>
    <property type="match status" value="1"/>
</dbReference>
<evidence type="ECO:0000313" key="3">
    <source>
        <dbReference type="EMBL" id="WNM22193.1"/>
    </source>
</evidence>
<accession>A0AA96ETU9</accession>
<dbReference type="AlphaFoldDB" id="A0AA96F382"/>
<dbReference type="RefSeq" id="WP_313321823.1">
    <property type="nucleotide sequence ID" value="NZ_CP134878.1"/>
</dbReference>
<feature type="transmembrane region" description="Helical" evidence="1">
    <location>
        <begin position="133"/>
        <end position="157"/>
    </location>
</feature>
<dbReference type="KEGG" id="fcj:RN605_02255"/>
<keyword evidence="1" id="KW-0472">Membrane</keyword>
<accession>A0AA96F382</accession>
<proteinExistence type="predicted"/>
<gene>
    <name evidence="3" type="ORF">RN605_02255</name>
    <name evidence="2" type="ORF">RN608_08955</name>
</gene>
<name>A0AA96F382_9FLAO</name>
<keyword evidence="4" id="KW-1185">Reference proteome</keyword>
<feature type="transmembrane region" description="Helical" evidence="1">
    <location>
        <begin position="82"/>
        <end position="102"/>
    </location>
</feature>
<evidence type="ECO:0000256" key="1">
    <source>
        <dbReference type="SAM" id="Phobius"/>
    </source>
</evidence>
<reference evidence="3 4" key="1">
    <citation type="submission" date="2023-09" db="EMBL/GenBank/DDBJ databases">
        <title>Flavobacterium sp. a novel bacteria isolate from Pepper rhizosphere.</title>
        <authorList>
            <person name="Peng Y."/>
            <person name="Lee J."/>
        </authorList>
    </citation>
    <scope>NUCLEOTIDE SEQUENCE [LARGE SCALE GENOMIC DNA]</scope>
    <source>
        <strain evidence="2">PMR2A8</strain>
        <strain evidence="3 4">PMTSA4</strain>
    </source>
</reference>
<dbReference type="InterPro" id="IPR035287">
    <property type="entry name" value="DUF5362"/>
</dbReference>
<keyword evidence="1" id="KW-1133">Transmembrane helix</keyword>
<dbReference type="EMBL" id="CP134878">
    <property type="protein sequence ID" value="WNM18141.1"/>
    <property type="molecule type" value="Genomic_DNA"/>
</dbReference>